<proteinExistence type="inferred from homology"/>
<dbReference type="Pfam" id="PF01121">
    <property type="entry name" value="CoaE"/>
    <property type="match status" value="1"/>
</dbReference>
<comment type="caution">
    <text evidence="5">The sequence shown here is derived from an EMBL/GenBank/DDBJ whole genome shotgun (WGS) entry which is preliminary data.</text>
</comment>
<dbReference type="InterPro" id="IPR001977">
    <property type="entry name" value="Depp_CoAkinase"/>
</dbReference>
<organism evidence="5 6">
    <name type="scientific">Enorma phocaeensis</name>
    <dbReference type="NCBI Taxonomy" id="1871019"/>
    <lineage>
        <taxon>Bacteria</taxon>
        <taxon>Bacillati</taxon>
        <taxon>Actinomycetota</taxon>
        <taxon>Coriobacteriia</taxon>
        <taxon>Coriobacteriales</taxon>
        <taxon>Coriobacteriaceae</taxon>
        <taxon>Enorma</taxon>
    </lineage>
</organism>
<keyword evidence="3" id="KW-0963">Cytoplasm</keyword>
<dbReference type="SUPFAM" id="SSF52540">
    <property type="entry name" value="P-loop containing nucleoside triphosphate hydrolases"/>
    <property type="match status" value="1"/>
</dbReference>
<comment type="catalytic activity">
    <reaction evidence="3">
        <text>3'-dephospho-CoA + ATP = ADP + CoA + H(+)</text>
        <dbReference type="Rhea" id="RHEA:18245"/>
        <dbReference type="ChEBI" id="CHEBI:15378"/>
        <dbReference type="ChEBI" id="CHEBI:30616"/>
        <dbReference type="ChEBI" id="CHEBI:57287"/>
        <dbReference type="ChEBI" id="CHEBI:57328"/>
        <dbReference type="ChEBI" id="CHEBI:456216"/>
        <dbReference type="EC" id="2.7.1.24"/>
    </reaction>
</comment>
<evidence type="ECO:0000256" key="2">
    <source>
        <dbReference type="ARBA" id="ARBA00022840"/>
    </source>
</evidence>
<keyword evidence="1 3" id="KW-0547">Nucleotide-binding</keyword>
<sequence>MTSLFLIGNIASGKSTAARFFARRGARCIDLDRFAKDLYVPGSDIVNELVQEFGVEILDAFGGVDAHQLAARAFESPSSTQRLNDIVHPVLKNRLAQVLMPVPCASMAMGSRLTVVEASVPEAVHDLFPLVDEVLAICAPYELRRQRAIARGMDPDDFARRASRQPSDAAIAAMATSIIDNSYRDVHEFEDALDDWLLHRGLSGSLGCGEVAHG</sequence>
<dbReference type="PANTHER" id="PTHR10695">
    <property type="entry name" value="DEPHOSPHO-COA KINASE-RELATED"/>
    <property type="match status" value="1"/>
</dbReference>
<dbReference type="GO" id="GO:0004140">
    <property type="term" value="F:dephospho-CoA kinase activity"/>
    <property type="evidence" value="ECO:0007669"/>
    <property type="project" value="UniProtKB-UniRule"/>
</dbReference>
<name>A0A921LVL3_9ACTN</name>
<dbReference type="NCBIfam" id="TIGR00152">
    <property type="entry name" value="dephospho-CoA kinase"/>
    <property type="match status" value="1"/>
</dbReference>
<dbReference type="EC" id="2.7.1.24" evidence="3 4"/>
<dbReference type="Proteomes" id="UP000753256">
    <property type="component" value="Unassembled WGS sequence"/>
</dbReference>
<dbReference type="GO" id="GO:0015937">
    <property type="term" value="P:coenzyme A biosynthetic process"/>
    <property type="evidence" value="ECO:0007669"/>
    <property type="project" value="UniProtKB-UniRule"/>
</dbReference>
<comment type="function">
    <text evidence="3">Catalyzes the phosphorylation of the 3'-hydroxyl group of dephosphocoenzyme A to form coenzyme A.</text>
</comment>
<evidence type="ECO:0000256" key="3">
    <source>
        <dbReference type="HAMAP-Rule" id="MF_00376"/>
    </source>
</evidence>
<dbReference type="EMBL" id="DYUZ01000034">
    <property type="protein sequence ID" value="HJG38030.1"/>
    <property type="molecule type" value="Genomic_DNA"/>
</dbReference>
<evidence type="ECO:0000313" key="6">
    <source>
        <dbReference type="Proteomes" id="UP000753256"/>
    </source>
</evidence>
<reference evidence="5" key="2">
    <citation type="submission" date="2021-09" db="EMBL/GenBank/DDBJ databases">
        <authorList>
            <person name="Gilroy R."/>
        </authorList>
    </citation>
    <scope>NUCLEOTIDE SEQUENCE</scope>
    <source>
        <strain evidence="5">ChiHjej13B12-9602</strain>
    </source>
</reference>
<dbReference type="PROSITE" id="PS51219">
    <property type="entry name" value="DPCK"/>
    <property type="match status" value="1"/>
</dbReference>
<feature type="binding site" evidence="3">
    <location>
        <begin position="11"/>
        <end position="16"/>
    </location>
    <ligand>
        <name>ATP</name>
        <dbReference type="ChEBI" id="CHEBI:30616"/>
    </ligand>
</feature>
<keyword evidence="3 5" id="KW-0418">Kinase</keyword>
<comment type="subcellular location">
    <subcellularLocation>
        <location evidence="3">Cytoplasm</location>
    </subcellularLocation>
</comment>
<dbReference type="RefSeq" id="WP_273191162.1">
    <property type="nucleotide sequence ID" value="NZ_DYUZ01000034.1"/>
</dbReference>
<evidence type="ECO:0000313" key="5">
    <source>
        <dbReference type="EMBL" id="HJG38030.1"/>
    </source>
</evidence>
<gene>
    <name evidence="3 5" type="primary">coaE</name>
    <name evidence="5" type="ORF">K8V70_09300</name>
</gene>
<accession>A0A921LVL3</accession>
<comment type="similarity">
    <text evidence="3">Belongs to the CoaE family.</text>
</comment>
<dbReference type="HAMAP" id="MF_00376">
    <property type="entry name" value="Dephospho_CoA_kinase"/>
    <property type="match status" value="1"/>
</dbReference>
<evidence type="ECO:0000256" key="1">
    <source>
        <dbReference type="ARBA" id="ARBA00022741"/>
    </source>
</evidence>
<dbReference type="GO" id="GO:0005524">
    <property type="term" value="F:ATP binding"/>
    <property type="evidence" value="ECO:0007669"/>
    <property type="project" value="UniProtKB-UniRule"/>
</dbReference>
<dbReference type="PANTHER" id="PTHR10695:SF46">
    <property type="entry name" value="BIFUNCTIONAL COENZYME A SYNTHASE-RELATED"/>
    <property type="match status" value="1"/>
</dbReference>
<dbReference type="Gene3D" id="3.40.50.300">
    <property type="entry name" value="P-loop containing nucleotide triphosphate hydrolases"/>
    <property type="match status" value="1"/>
</dbReference>
<dbReference type="GO" id="GO:0005737">
    <property type="term" value="C:cytoplasm"/>
    <property type="evidence" value="ECO:0007669"/>
    <property type="project" value="UniProtKB-SubCell"/>
</dbReference>
<evidence type="ECO:0000256" key="4">
    <source>
        <dbReference type="NCBIfam" id="TIGR00152"/>
    </source>
</evidence>
<dbReference type="InterPro" id="IPR027417">
    <property type="entry name" value="P-loop_NTPase"/>
</dbReference>
<keyword evidence="3 5" id="KW-0808">Transferase</keyword>
<keyword evidence="3" id="KW-0173">Coenzyme A biosynthesis</keyword>
<protein>
    <recommendedName>
        <fullName evidence="3 4">Dephospho-CoA kinase</fullName>
        <ecNumber evidence="3 4">2.7.1.24</ecNumber>
    </recommendedName>
    <alternativeName>
        <fullName evidence="3">Dephosphocoenzyme A kinase</fullName>
    </alternativeName>
</protein>
<reference evidence="5" key="1">
    <citation type="journal article" date="2021" name="PeerJ">
        <title>Extensive microbial diversity within the chicken gut microbiome revealed by metagenomics and culture.</title>
        <authorList>
            <person name="Gilroy R."/>
            <person name="Ravi A."/>
            <person name="Getino M."/>
            <person name="Pursley I."/>
            <person name="Horton D.L."/>
            <person name="Alikhan N.F."/>
            <person name="Baker D."/>
            <person name="Gharbi K."/>
            <person name="Hall N."/>
            <person name="Watson M."/>
            <person name="Adriaenssens E.M."/>
            <person name="Foster-Nyarko E."/>
            <person name="Jarju S."/>
            <person name="Secka A."/>
            <person name="Antonio M."/>
            <person name="Oren A."/>
            <person name="Chaudhuri R.R."/>
            <person name="La Ragione R."/>
            <person name="Hildebrand F."/>
            <person name="Pallen M.J."/>
        </authorList>
    </citation>
    <scope>NUCLEOTIDE SEQUENCE</scope>
    <source>
        <strain evidence="5">ChiHjej13B12-9602</strain>
    </source>
</reference>
<comment type="pathway">
    <text evidence="3">Cofactor biosynthesis; coenzyme A biosynthesis; CoA from (R)-pantothenate: step 5/5.</text>
</comment>
<dbReference type="CDD" id="cd02022">
    <property type="entry name" value="DPCK"/>
    <property type="match status" value="1"/>
</dbReference>
<dbReference type="AlphaFoldDB" id="A0A921LVL3"/>
<keyword evidence="2 3" id="KW-0067">ATP-binding</keyword>